<evidence type="ECO:0000313" key="11">
    <source>
        <dbReference type="EMBL" id="EXI77237.1"/>
    </source>
</evidence>
<evidence type="ECO:0000256" key="7">
    <source>
        <dbReference type="ARBA" id="ARBA00048741"/>
    </source>
</evidence>
<dbReference type="NCBIfam" id="TIGR01536">
    <property type="entry name" value="asn_synth_AEB"/>
    <property type="match status" value="1"/>
</dbReference>
<feature type="binding site" evidence="9">
    <location>
        <position position="108"/>
    </location>
    <ligand>
        <name>L-glutamine</name>
        <dbReference type="ChEBI" id="CHEBI:58359"/>
    </ligand>
</feature>
<protein>
    <recommendedName>
        <fullName evidence="3">asparagine synthase (glutamine-hydrolyzing)</fullName>
        <ecNumber evidence="3">6.3.5.4</ecNumber>
    </recommendedName>
</protein>
<dbReference type="InterPro" id="IPR001962">
    <property type="entry name" value="Asn_synthase"/>
</dbReference>
<dbReference type="GO" id="GO:0005524">
    <property type="term" value="F:ATP binding"/>
    <property type="evidence" value="ECO:0007669"/>
    <property type="project" value="UniProtKB-KW"/>
</dbReference>
<dbReference type="CDD" id="cd00712">
    <property type="entry name" value="AsnB"/>
    <property type="match status" value="1"/>
</dbReference>
<proteinExistence type="inferred from homology"/>
<dbReference type="PIRSF" id="PIRSF001589">
    <property type="entry name" value="Asn_synthetase_glu-h"/>
    <property type="match status" value="1"/>
</dbReference>
<keyword evidence="4 9" id="KW-0547">Nucleotide-binding</keyword>
<dbReference type="Pfam" id="PF13537">
    <property type="entry name" value="GATase_7"/>
    <property type="match status" value="1"/>
</dbReference>
<dbReference type="AlphaFoldDB" id="A0A011PJJ1"/>
<dbReference type="PATRIC" id="fig|1454003.3.peg.3991"/>
<keyword evidence="5 9" id="KW-0067">ATP-binding</keyword>
<evidence type="ECO:0000256" key="4">
    <source>
        <dbReference type="ARBA" id="ARBA00022741"/>
    </source>
</evidence>
<feature type="domain" description="Glutamine amidotransferase type-2" evidence="10">
    <location>
        <begin position="2"/>
        <end position="221"/>
    </location>
</feature>
<evidence type="ECO:0000259" key="10">
    <source>
        <dbReference type="PROSITE" id="PS51278"/>
    </source>
</evidence>
<gene>
    <name evidence="11" type="primary">asnB_2</name>
    <name evidence="11" type="ORF">AW10_03930</name>
</gene>
<evidence type="ECO:0000256" key="8">
    <source>
        <dbReference type="PIRSR" id="PIRSR001589-1"/>
    </source>
</evidence>
<dbReference type="EC" id="6.3.5.4" evidence="3"/>
<dbReference type="InterPro" id="IPR006426">
    <property type="entry name" value="Asn_synth_AEB"/>
</dbReference>
<dbReference type="SUPFAM" id="SSF56235">
    <property type="entry name" value="N-terminal nucleophile aminohydrolases (Ntn hydrolases)"/>
    <property type="match status" value="1"/>
</dbReference>
<dbReference type="InterPro" id="IPR017932">
    <property type="entry name" value="GATase_2_dom"/>
</dbReference>
<reference evidence="11 12" key="1">
    <citation type="submission" date="2014-02" db="EMBL/GenBank/DDBJ databases">
        <title>Expanding our view of genomic diversity in Candidatus Accumulibacter clades.</title>
        <authorList>
            <person name="Skennerton C.T."/>
            <person name="Barr J.J."/>
            <person name="Slater F.R."/>
            <person name="Bond P.L."/>
            <person name="Tyson G.W."/>
        </authorList>
    </citation>
    <scope>NUCLEOTIDE SEQUENCE [LARGE SCALE GENOMIC DNA]</scope>
    <source>
        <strain evidence="12">BA-92</strain>
    </source>
</reference>
<feature type="binding site" evidence="9">
    <location>
        <begin position="372"/>
        <end position="373"/>
    </location>
    <ligand>
        <name>ATP</name>
        <dbReference type="ChEBI" id="CHEBI:30616"/>
    </ligand>
</feature>
<dbReference type="Gene3D" id="3.60.20.10">
    <property type="entry name" value="Glutamine Phosphoribosylpyrophosphate, subunit 1, domain 1"/>
    <property type="match status" value="1"/>
</dbReference>
<sequence>MCGIHGIYRFDGLSVEPRMLSSMGDRIRHRGPDDEGSHVDGPCGIGMRRLSIIDLAGGHQPLSKTGGHQPLSNVDGSLWLVCDGEIYNFRELRSELQGKGYHFKSGSDAEVLLHLYDAEGDDFVLRLNGMFDFALWDVRRRRLLIGRDRLGVKPLYVLQDWQRLAFASEAKALLALPGVSAELDHGVVADYLHLGYVAAPGCIFKDIRKLPPATLLAVEDGEVREWRYWRLSEQIISGVSESQWIERVKVQLDESVRMQMVSDVPIGAFLSGGVESSAVLGLMARHSEQPIRTYAIGFSGAEAEALYNELPYARQMAKLFASEHREIVVQPDVVALLPKLLWHMDEPLSNTAFITTYLVSEFARGDVKVILSGVGGDELFGGYRRYLGGHYVRRYRRWPGWLRRAASLVARRFPASRNSGVLNDLRLAKGFMASAEMSFDERYRSYLQVLSRRHVSALLLDESAASASDPLARAFAAAGNEDELNRMLAVDAETQLPDDLLLLTDKMSMAMSLECRVPFLDHQLVELAAAMPASIKVRDGRLKHLLKASLADLLPDDILSRKKRGFGTPMGAWLKRELAPLLKRLLAAEVVEARGLFSHTVVKRLMADHAANRIDGTDILLAMMNLEIWSRIFLDRRDPADVAEELKSYVG</sequence>
<dbReference type="InterPro" id="IPR014729">
    <property type="entry name" value="Rossmann-like_a/b/a_fold"/>
</dbReference>
<organism evidence="11 12">
    <name type="scientific">Candidatus Accumulibacter appositus</name>
    <dbReference type="NCBI Taxonomy" id="1454003"/>
    <lineage>
        <taxon>Bacteria</taxon>
        <taxon>Pseudomonadati</taxon>
        <taxon>Pseudomonadota</taxon>
        <taxon>Betaproteobacteria</taxon>
        <taxon>Candidatus Accumulibacter</taxon>
    </lineage>
</organism>
<feature type="active site" description="For GATase activity" evidence="8">
    <location>
        <position position="2"/>
    </location>
</feature>
<comment type="catalytic activity">
    <reaction evidence="7">
        <text>L-aspartate + L-glutamine + ATP + H2O = L-asparagine + L-glutamate + AMP + diphosphate + H(+)</text>
        <dbReference type="Rhea" id="RHEA:12228"/>
        <dbReference type="ChEBI" id="CHEBI:15377"/>
        <dbReference type="ChEBI" id="CHEBI:15378"/>
        <dbReference type="ChEBI" id="CHEBI:29985"/>
        <dbReference type="ChEBI" id="CHEBI:29991"/>
        <dbReference type="ChEBI" id="CHEBI:30616"/>
        <dbReference type="ChEBI" id="CHEBI:33019"/>
        <dbReference type="ChEBI" id="CHEBI:58048"/>
        <dbReference type="ChEBI" id="CHEBI:58359"/>
        <dbReference type="ChEBI" id="CHEBI:456215"/>
        <dbReference type="EC" id="6.3.5.4"/>
    </reaction>
</comment>
<dbReference type="InterPro" id="IPR033738">
    <property type="entry name" value="AsnB_N"/>
</dbReference>
<keyword evidence="8" id="KW-0028">Amino-acid biosynthesis</keyword>
<comment type="caution">
    <text evidence="11">The sequence shown here is derived from an EMBL/GenBank/DDBJ whole genome shotgun (WGS) entry which is preliminary data.</text>
</comment>
<feature type="binding site" evidence="9">
    <location>
        <position position="296"/>
    </location>
    <ligand>
        <name>ATP</name>
        <dbReference type="ChEBI" id="CHEBI:30616"/>
    </ligand>
</feature>
<accession>A0A011PJJ1</accession>
<keyword evidence="11" id="KW-0436">Ligase</keyword>
<name>A0A011PJJ1_9PROT</name>
<dbReference type="PANTHER" id="PTHR43284">
    <property type="entry name" value="ASPARAGINE SYNTHETASE (GLUTAMINE-HYDROLYZING)"/>
    <property type="match status" value="1"/>
</dbReference>
<evidence type="ECO:0000256" key="1">
    <source>
        <dbReference type="ARBA" id="ARBA00005187"/>
    </source>
</evidence>
<comment type="similarity">
    <text evidence="2">Belongs to the asparagine synthetase family.</text>
</comment>
<dbReference type="InterPro" id="IPR029055">
    <property type="entry name" value="Ntn_hydrolases_N"/>
</dbReference>
<evidence type="ECO:0000256" key="6">
    <source>
        <dbReference type="ARBA" id="ARBA00022962"/>
    </source>
</evidence>
<evidence type="ECO:0000256" key="3">
    <source>
        <dbReference type="ARBA" id="ARBA00012737"/>
    </source>
</evidence>
<comment type="pathway">
    <text evidence="1">Amino-acid biosynthesis; L-asparagine biosynthesis; L-asparagine from L-aspartate (L-Gln route): step 1/1.</text>
</comment>
<dbReference type="PROSITE" id="PS51278">
    <property type="entry name" value="GATASE_TYPE_2"/>
    <property type="match status" value="1"/>
</dbReference>
<dbReference type="Proteomes" id="UP000021816">
    <property type="component" value="Unassembled WGS sequence"/>
</dbReference>
<dbReference type="Pfam" id="PF00733">
    <property type="entry name" value="Asn_synthase"/>
    <property type="match status" value="1"/>
</dbReference>
<dbReference type="STRING" id="1454003.AW10_03930"/>
<dbReference type="EMBL" id="JEMX01000109">
    <property type="protein sequence ID" value="EXI77237.1"/>
    <property type="molecule type" value="Genomic_DNA"/>
</dbReference>
<evidence type="ECO:0000256" key="5">
    <source>
        <dbReference type="ARBA" id="ARBA00022840"/>
    </source>
</evidence>
<evidence type="ECO:0000256" key="2">
    <source>
        <dbReference type="ARBA" id="ARBA00005752"/>
    </source>
</evidence>
<dbReference type="PANTHER" id="PTHR43284:SF1">
    <property type="entry name" value="ASPARAGINE SYNTHETASE"/>
    <property type="match status" value="1"/>
</dbReference>
<keyword evidence="6 8" id="KW-0315">Glutamine amidotransferase</keyword>
<dbReference type="SUPFAM" id="SSF52402">
    <property type="entry name" value="Adenine nucleotide alpha hydrolases-like"/>
    <property type="match status" value="1"/>
</dbReference>
<keyword evidence="8" id="KW-0061">Asparagine biosynthesis</keyword>
<dbReference type="CDD" id="cd01991">
    <property type="entry name" value="Asn_synthase_B_C"/>
    <property type="match status" value="1"/>
</dbReference>
<evidence type="ECO:0000313" key="12">
    <source>
        <dbReference type="Proteomes" id="UP000021816"/>
    </source>
</evidence>
<dbReference type="InterPro" id="IPR051786">
    <property type="entry name" value="ASN_synthetase/amidase"/>
</dbReference>
<dbReference type="GO" id="GO:0006529">
    <property type="term" value="P:asparagine biosynthetic process"/>
    <property type="evidence" value="ECO:0007669"/>
    <property type="project" value="UniProtKB-KW"/>
</dbReference>
<dbReference type="GO" id="GO:0004066">
    <property type="term" value="F:asparagine synthase (glutamine-hydrolyzing) activity"/>
    <property type="evidence" value="ECO:0007669"/>
    <property type="project" value="UniProtKB-EC"/>
</dbReference>
<dbReference type="GO" id="GO:0005829">
    <property type="term" value="C:cytosol"/>
    <property type="evidence" value="ECO:0007669"/>
    <property type="project" value="TreeGrafter"/>
</dbReference>
<dbReference type="Gene3D" id="3.40.50.620">
    <property type="entry name" value="HUPs"/>
    <property type="match status" value="1"/>
</dbReference>
<evidence type="ECO:0000256" key="9">
    <source>
        <dbReference type="PIRSR" id="PIRSR001589-2"/>
    </source>
</evidence>